<feature type="signal peptide" evidence="1">
    <location>
        <begin position="1"/>
        <end position="20"/>
    </location>
</feature>
<dbReference type="RefSeq" id="WP_011883364.1">
    <property type="nucleotide sequence ID" value="NC_023030.2"/>
</dbReference>
<evidence type="ECO:0000313" key="3">
    <source>
        <dbReference type="Proteomes" id="UP000018735"/>
    </source>
</evidence>
<protein>
    <recommendedName>
        <fullName evidence="4">Lipoprotein</fullName>
    </recommendedName>
</protein>
<dbReference type="HOGENOM" id="CLU_524592_0_0_14"/>
<name>A0A0F6CL94_MYCGL</name>
<keyword evidence="1" id="KW-0732">Signal</keyword>
<dbReference type="AlphaFoldDB" id="A0A0F6CL94"/>
<gene>
    <name evidence="2" type="ORF">GCW_03440</name>
</gene>
<sequence>MKKKILLVPTLVLASTVALSSCSSAVFRRNNMTYSKFLDILKDPQNPKTSAKEVVYLGWNQNEIRQPTPQANNPNQKNLFNNFSYAVGSYDSNNTPTFVNNNDSSIDLTFKLFYNQAFISILNSISLPAIHYSSNLYNYLEVNKLDNWATNLLPTEANQAGVLRSFYESMANGLLTGNETDNYIFTPIDFKFEFKELTPELSAKSAIYDPRAYNVDYQLNANEIMTDNLLNTSNYLTKLFVLSNVNISFAYYIVGLNGDVAPTRDAYITSTSDVRFQALANKFQSIYNTKLTAPVFNLKLNDLGVVVRYNVEQRASNTTNPSQSTNPADYVIRPTAIDSIIPLGILSNPNNLVYQSGDLKDQRVGFKQEWTNQLVDLSKILTADHYANTENVNTDTLTNQISNIRQNTGLFFNLLSSTHFRIINQNDVVDNNAFGANLTTYYNWYFNKLTQVENYSKIDLVVPNNDPEIKAVTTPPASDMNTEMNVGMANNMTDDMNGQMNGEMASSTNNEMPTPPATN</sequence>
<evidence type="ECO:0008006" key="4">
    <source>
        <dbReference type="Google" id="ProtNLM"/>
    </source>
</evidence>
<organism evidence="2 3">
    <name type="scientific">Mycoplasmoides gallisepticum S6</name>
    <dbReference type="NCBI Taxonomy" id="1006581"/>
    <lineage>
        <taxon>Bacteria</taxon>
        <taxon>Bacillati</taxon>
        <taxon>Mycoplasmatota</taxon>
        <taxon>Mycoplasmoidales</taxon>
        <taxon>Mycoplasmoidaceae</taxon>
        <taxon>Mycoplasmoides</taxon>
    </lineage>
</organism>
<evidence type="ECO:0000256" key="1">
    <source>
        <dbReference type="SAM" id="SignalP"/>
    </source>
</evidence>
<dbReference type="EMBL" id="CP006916">
    <property type="protein sequence ID" value="AHB99866.1"/>
    <property type="molecule type" value="Genomic_DNA"/>
</dbReference>
<dbReference type="PROSITE" id="PS51257">
    <property type="entry name" value="PROKAR_LIPOPROTEIN"/>
    <property type="match status" value="1"/>
</dbReference>
<accession>A0A0F6CL94</accession>
<evidence type="ECO:0000313" key="2">
    <source>
        <dbReference type="EMBL" id="AHB99866.1"/>
    </source>
</evidence>
<reference evidence="2 3" key="1">
    <citation type="journal article" date="2011" name="PLoS ONE">
        <title>Core proteome of the minimal cell: comparative proteomics of three mollicute species.</title>
        <authorList>
            <person name="Fisunov G.Y."/>
            <person name="Alexeev D.G."/>
            <person name="Bazaleev N.A."/>
            <person name="Ladygina V.G."/>
            <person name="Galyamina M.A."/>
            <person name="Kondratov I.G."/>
            <person name="Zhukova N.A."/>
            <person name="Serebryakova M.V."/>
            <person name="Demina I.A."/>
            <person name="Govorun V.M."/>
        </authorList>
    </citation>
    <scope>NUCLEOTIDE SEQUENCE [LARGE SCALE GENOMIC DNA]</scope>
    <source>
        <strain evidence="2 3">S6</strain>
    </source>
</reference>
<proteinExistence type="predicted"/>
<dbReference type="KEGG" id="mgz:GCW_03440"/>
<dbReference type="Proteomes" id="UP000018735">
    <property type="component" value="Chromosome"/>
</dbReference>
<feature type="chain" id="PRO_5002501116" description="Lipoprotein" evidence="1">
    <location>
        <begin position="21"/>
        <end position="519"/>
    </location>
</feature>